<sequence length="170" mass="18363">MTRIESGEGRVVVGVTGSLASLAALRAAAEEARRGCRTLVAVTAWAPPEGEAVYLRHPDAEWARHWCAEAGARLDRAFDAAFGGTPHGVRTERRVVRDRPGRALCSVAARPDDLLVVGARHGRRHATRVHRYVAAHAHCAVLTVPAPPVPRGLRRALRRVTAEDFALVGH</sequence>
<reference evidence="2 3" key="1">
    <citation type="submission" date="2017-09" db="EMBL/GenBank/DDBJ databases">
        <authorList>
            <person name="Lee N."/>
            <person name="Cho B.-K."/>
        </authorList>
    </citation>
    <scope>NUCLEOTIDE SEQUENCE [LARGE SCALE GENOMIC DNA]</scope>
    <source>
        <strain evidence="2 3">ATCC 12461</strain>
    </source>
</reference>
<keyword evidence="3" id="KW-1185">Reference proteome</keyword>
<dbReference type="RefSeq" id="WP_055528295.1">
    <property type="nucleotide sequence ID" value="NZ_CP023695.1"/>
</dbReference>
<dbReference type="EMBL" id="CP023695">
    <property type="protein sequence ID" value="QEV21112.1"/>
    <property type="molecule type" value="Genomic_DNA"/>
</dbReference>
<proteinExistence type="predicted"/>
<dbReference type="Proteomes" id="UP000326553">
    <property type="component" value="Chromosome"/>
</dbReference>
<protein>
    <submittedName>
        <fullName evidence="2">Universal stress protein</fullName>
    </submittedName>
</protein>
<dbReference type="AlphaFoldDB" id="A0A5J6HPJ1"/>
<dbReference type="OrthoDB" id="3854489at2"/>
<dbReference type="CDD" id="cd00293">
    <property type="entry name" value="USP-like"/>
    <property type="match status" value="1"/>
</dbReference>
<dbReference type="Gene3D" id="3.40.50.620">
    <property type="entry name" value="HUPs"/>
    <property type="match status" value="1"/>
</dbReference>
<dbReference type="Pfam" id="PF00582">
    <property type="entry name" value="Usp"/>
    <property type="match status" value="1"/>
</dbReference>
<accession>A0A5J6HPJ1</accession>
<evidence type="ECO:0000313" key="3">
    <source>
        <dbReference type="Proteomes" id="UP000326553"/>
    </source>
</evidence>
<name>A0A5J6HPJ1_STRAD</name>
<dbReference type="InterPro" id="IPR006016">
    <property type="entry name" value="UspA"/>
</dbReference>
<gene>
    <name evidence="2" type="ORF">CP975_29345</name>
</gene>
<evidence type="ECO:0000259" key="1">
    <source>
        <dbReference type="Pfam" id="PF00582"/>
    </source>
</evidence>
<dbReference type="SUPFAM" id="SSF52402">
    <property type="entry name" value="Adenine nucleotide alpha hydrolases-like"/>
    <property type="match status" value="1"/>
</dbReference>
<dbReference type="InterPro" id="IPR014729">
    <property type="entry name" value="Rossmann-like_a/b/a_fold"/>
</dbReference>
<dbReference type="KEGG" id="salw:CP975_29345"/>
<organism evidence="2 3">
    <name type="scientific">Streptomyces alboniger</name>
    <dbReference type="NCBI Taxonomy" id="132473"/>
    <lineage>
        <taxon>Bacteria</taxon>
        <taxon>Bacillati</taxon>
        <taxon>Actinomycetota</taxon>
        <taxon>Actinomycetes</taxon>
        <taxon>Kitasatosporales</taxon>
        <taxon>Streptomycetaceae</taxon>
        <taxon>Streptomyces</taxon>
        <taxon>Streptomyces aurantiacus group</taxon>
    </lineage>
</organism>
<feature type="domain" description="UspA" evidence="1">
    <location>
        <begin position="10"/>
        <end position="145"/>
    </location>
</feature>
<evidence type="ECO:0000313" key="2">
    <source>
        <dbReference type="EMBL" id="QEV21112.1"/>
    </source>
</evidence>